<comment type="caution">
    <text evidence="1">The sequence shown here is derived from an EMBL/GenBank/DDBJ whole genome shotgun (WGS) entry which is preliminary data.</text>
</comment>
<name>A0AAV7KPE0_PLEWA</name>
<keyword evidence="2" id="KW-1185">Reference proteome</keyword>
<protein>
    <submittedName>
        <fullName evidence="1">Uncharacterized protein</fullName>
    </submittedName>
</protein>
<organism evidence="1 2">
    <name type="scientific">Pleurodeles waltl</name>
    <name type="common">Iberian ribbed newt</name>
    <dbReference type="NCBI Taxonomy" id="8319"/>
    <lineage>
        <taxon>Eukaryota</taxon>
        <taxon>Metazoa</taxon>
        <taxon>Chordata</taxon>
        <taxon>Craniata</taxon>
        <taxon>Vertebrata</taxon>
        <taxon>Euteleostomi</taxon>
        <taxon>Amphibia</taxon>
        <taxon>Batrachia</taxon>
        <taxon>Caudata</taxon>
        <taxon>Salamandroidea</taxon>
        <taxon>Salamandridae</taxon>
        <taxon>Pleurodelinae</taxon>
        <taxon>Pleurodeles</taxon>
    </lineage>
</organism>
<dbReference type="Proteomes" id="UP001066276">
    <property type="component" value="Chromosome 12"/>
</dbReference>
<proteinExistence type="predicted"/>
<evidence type="ECO:0000313" key="1">
    <source>
        <dbReference type="EMBL" id="KAJ1081216.1"/>
    </source>
</evidence>
<evidence type="ECO:0000313" key="2">
    <source>
        <dbReference type="Proteomes" id="UP001066276"/>
    </source>
</evidence>
<reference evidence="1" key="1">
    <citation type="journal article" date="2022" name="bioRxiv">
        <title>Sequencing and chromosome-scale assembly of the giantPleurodeles waltlgenome.</title>
        <authorList>
            <person name="Brown T."/>
            <person name="Elewa A."/>
            <person name="Iarovenko S."/>
            <person name="Subramanian E."/>
            <person name="Araus A.J."/>
            <person name="Petzold A."/>
            <person name="Susuki M."/>
            <person name="Suzuki K.-i.T."/>
            <person name="Hayashi T."/>
            <person name="Toyoda A."/>
            <person name="Oliveira C."/>
            <person name="Osipova E."/>
            <person name="Leigh N.D."/>
            <person name="Simon A."/>
            <person name="Yun M.H."/>
        </authorList>
    </citation>
    <scope>NUCLEOTIDE SEQUENCE</scope>
    <source>
        <strain evidence="1">20211129_DDA</strain>
        <tissue evidence="1">Liver</tissue>
    </source>
</reference>
<dbReference type="EMBL" id="JANPWB010000016">
    <property type="protein sequence ID" value="KAJ1081216.1"/>
    <property type="molecule type" value="Genomic_DNA"/>
</dbReference>
<gene>
    <name evidence="1" type="ORF">NDU88_001399</name>
</gene>
<sequence length="154" mass="17538">MADRDMRTALNTPIDKTNTRHEADGVLVGDIQEGISLYADDIPQILRNPGIAWRSGRAMITKVVVHSRFKLDMNKSILYPMQTVHALLRDLSNIQVQMTSFKYSRIYLSSYVVQTYSSNVSALLDSLERSVHKRRRFPLSLVGRVAISKMIMIL</sequence>
<dbReference type="AlphaFoldDB" id="A0AAV7KPE0"/>
<accession>A0AAV7KPE0</accession>